<dbReference type="OMA" id="FIEIHIV"/>
<dbReference type="GO" id="GO:0015086">
    <property type="term" value="F:cadmium ion transmembrane transporter activity"/>
    <property type="evidence" value="ECO:0007669"/>
    <property type="project" value="TreeGrafter"/>
</dbReference>
<feature type="transmembrane region" description="Helical" evidence="6">
    <location>
        <begin position="36"/>
        <end position="57"/>
    </location>
</feature>
<dbReference type="GO" id="GO:0015341">
    <property type="term" value="F:zinc efflux antiporter activity"/>
    <property type="evidence" value="ECO:0007669"/>
    <property type="project" value="TreeGrafter"/>
</dbReference>
<accession>A0A1B8P114</accession>
<evidence type="ECO:0000256" key="1">
    <source>
        <dbReference type="ARBA" id="ARBA00004141"/>
    </source>
</evidence>
<feature type="domain" description="Cation efflux protein transmembrane" evidence="7">
    <location>
        <begin position="11"/>
        <end position="197"/>
    </location>
</feature>
<evidence type="ECO:0000256" key="4">
    <source>
        <dbReference type="ARBA" id="ARBA00022989"/>
    </source>
</evidence>
<comment type="subcellular location">
    <subcellularLocation>
        <location evidence="1">Membrane</location>
        <topology evidence="1">Multi-pass membrane protein</topology>
    </subcellularLocation>
</comment>
<dbReference type="RefSeq" id="WP_013332710.1">
    <property type="nucleotide sequence ID" value="NZ_CP087224.1"/>
</dbReference>
<dbReference type="GeneID" id="91010314"/>
<dbReference type="InterPro" id="IPR058533">
    <property type="entry name" value="Cation_efflux_TM"/>
</dbReference>
<keyword evidence="3 6" id="KW-0812">Transmembrane</keyword>
<organism evidence="8 9">
    <name type="scientific">Halomonas elongata</name>
    <dbReference type="NCBI Taxonomy" id="2746"/>
    <lineage>
        <taxon>Bacteria</taxon>
        <taxon>Pseudomonadati</taxon>
        <taxon>Pseudomonadota</taxon>
        <taxon>Gammaproteobacteria</taxon>
        <taxon>Oceanospirillales</taxon>
        <taxon>Halomonadaceae</taxon>
        <taxon>Halomonas</taxon>
    </lineage>
</organism>
<dbReference type="Proteomes" id="UP000092504">
    <property type="component" value="Unassembled WGS sequence"/>
</dbReference>
<feature type="transmembrane region" description="Helical" evidence="6">
    <location>
        <begin position="12"/>
        <end position="30"/>
    </location>
</feature>
<dbReference type="GO" id="GO:0015093">
    <property type="term" value="F:ferrous iron transmembrane transporter activity"/>
    <property type="evidence" value="ECO:0007669"/>
    <property type="project" value="TreeGrafter"/>
</dbReference>
<dbReference type="PATRIC" id="fig|2746.7.peg.262"/>
<evidence type="ECO:0000313" key="8">
    <source>
        <dbReference type="EMBL" id="OBX35919.1"/>
    </source>
</evidence>
<dbReference type="GO" id="GO:0006882">
    <property type="term" value="P:intracellular zinc ion homeostasis"/>
    <property type="evidence" value="ECO:0007669"/>
    <property type="project" value="TreeGrafter"/>
</dbReference>
<sequence>MSSALEQRALRISILMALLIAVLGVIFGLQAGSRSILFDGVFAAIDAVMSLLALVVTRLIAREVSQRFQHGYWHLEPLVAALNGAVLLLLCFYAFLNAVQGLMTGGHDLAFGLASLYAVIVAIICFVMAVYQHRLNRHVDSEFVRIDMHSWVMSGLITSALLMAFIVALILQRTSYAYLTSYVDSLLLTILTVAFMPVPIGIIRRSMKEVFLMAPSAIDREVHAAMAPVMQRAGLLEYRSHVAKSGRGHFIEIHIVTTPEFAAERGVSELDEIREIITANLSIPAERRWFTVSFTADKRWL</sequence>
<feature type="transmembrane region" description="Helical" evidence="6">
    <location>
        <begin position="183"/>
        <end position="203"/>
    </location>
</feature>
<evidence type="ECO:0000259" key="7">
    <source>
        <dbReference type="Pfam" id="PF01545"/>
    </source>
</evidence>
<dbReference type="GO" id="GO:0005886">
    <property type="term" value="C:plasma membrane"/>
    <property type="evidence" value="ECO:0007669"/>
    <property type="project" value="TreeGrafter"/>
</dbReference>
<evidence type="ECO:0000313" key="9">
    <source>
        <dbReference type="Proteomes" id="UP000092504"/>
    </source>
</evidence>
<dbReference type="InterPro" id="IPR027469">
    <property type="entry name" value="Cation_efflux_TMD_sf"/>
</dbReference>
<keyword evidence="5 6" id="KW-0472">Membrane</keyword>
<protein>
    <submittedName>
        <fullName evidence="8">Zinc transporter ZitB</fullName>
    </submittedName>
</protein>
<dbReference type="InterPro" id="IPR050291">
    <property type="entry name" value="CDF_Transporter"/>
</dbReference>
<evidence type="ECO:0000256" key="6">
    <source>
        <dbReference type="SAM" id="Phobius"/>
    </source>
</evidence>
<feature type="transmembrane region" description="Helical" evidence="6">
    <location>
        <begin position="78"/>
        <end position="103"/>
    </location>
</feature>
<name>A0A1B8P114_HALEL</name>
<dbReference type="Gene3D" id="1.20.1510.10">
    <property type="entry name" value="Cation efflux protein transmembrane domain"/>
    <property type="match status" value="1"/>
</dbReference>
<dbReference type="Pfam" id="PF01545">
    <property type="entry name" value="Cation_efflux"/>
    <property type="match status" value="1"/>
</dbReference>
<comment type="caution">
    <text evidence="8">The sequence shown here is derived from an EMBL/GenBank/DDBJ whole genome shotgun (WGS) entry which is preliminary data.</text>
</comment>
<gene>
    <name evidence="8" type="ORF">A8U91_00255</name>
</gene>
<proteinExistence type="predicted"/>
<evidence type="ECO:0000256" key="2">
    <source>
        <dbReference type="ARBA" id="ARBA00022448"/>
    </source>
</evidence>
<evidence type="ECO:0000256" key="5">
    <source>
        <dbReference type="ARBA" id="ARBA00023136"/>
    </source>
</evidence>
<dbReference type="SUPFAM" id="SSF161111">
    <property type="entry name" value="Cation efflux protein transmembrane domain-like"/>
    <property type="match status" value="1"/>
</dbReference>
<dbReference type="PANTHER" id="PTHR43840">
    <property type="entry name" value="MITOCHONDRIAL METAL TRANSPORTER 1-RELATED"/>
    <property type="match status" value="1"/>
</dbReference>
<evidence type="ECO:0000256" key="3">
    <source>
        <dbReference type="ARBA" id="ARBA00022692"/>
    </source>
</evidence>
<keyword evidence="4 6" id="KW-1133">Transmembrane helix</keyword>
<dbReference type="EMBL" id="MAJD01000001">
    <property type="protein sequence ID" value="OBX35919.1"/>
    <property type="molecule type" value="Genomic_DNA"/>
</dbReference>
<keyword evidence="2" id="KW-0813">Transport</keyword>
<feature type="transmembrane region" description="Helical" evidence="6">
    <location>
        <begin position="151"/>
        <end position="171"/>
    </location>
</feature>
<dbReference type="AlphaFoldDB" id="A0A1B8P114"/>
<dbReference type="PANTHER" id="PTHR43840:SF15">
    <property type="entry name" value="MITOCHONDRIAL METAL TRANSPORTER 1-RELATED"/>
    <property type="match status" value="1"/>
</dbReference>
<feature type="transmembrane region" description="Helical" evidence="6">
    <location>
        <begin position="109"/>
        <end position="131"/>
    </location>
</feature>
<reference evidence="8 9" key="1">
    <citation type="submission" date="2016-06" db="EMBL/GenBank/DDBJ databases">
        <title>Genome sequence of halotolerant plant growth promoting strain of Halomonas elongata HEK1 isolated from salterns of Rann of Kutch, Gujarat, India.</title>
        <authorList>
            <person name="Gaba S."/>
            <person name="Singh R.N."/>
            <person name="Abrol S."/>
            <person name="Kaushik R."/>
            <person name="Saxena A.K."/>
        </authorList>
    </citation>
    <scope>NUCLEOTIDE SEQUENCE [LARGE SCALE GENOMIC DNA]</scope>
    <source>
        <strain evidence="8 9">HEK1</strain>
    </source>
</reference>